<evidence type="ECO:0000313" key="1">
    <source>
        <dbReference type="EMBL" id="MBA4646672.1"/>
    </source>
</evidence>
<proteinExistence type="predicted"/>
<accession>A0A7C8ZLY8</accession>
<dbReference type="EMBL" id="GISG01147550">
    <property type="protein sequence ID" value="MBA4646672.1"/>
    <property type="molecule type" value="Transcribed_RNA"/>
</dbReference>
<organism evidence="1">
    <name type="scientific">Opuntia streptacantha</name>
    <name type="common">Prickly pear cactus</name>
    <name type="synonym">Opuntia cardona</name>
    <dbReference type="NCBI Taxonomy" id="393608"/>
    <lineage>
        <taxon>Eukaryota</taxon>
        <taxon>Viridiplantae</taxon>
        <taxon>Streptophyta</taxon>
        <taxon>Embryophyta</taxon>
        <taxon>Tracheophyta</taxon>
        <taxon>Spermatophyta</taxon>
        <taxon>Magnoliopsida</taxon>
        <taxon>eudicotyledons</taxon>
        <taxon>Gunneridae</taxon>
        <taxon>Pentapetalae</taxon>
        <taxon>Caryophyllales</taxon>
        <taxon>Cactineae</taxon>
        <taxon>Cactaceae</taxon>
        <taxon>Opuntioideae</taxon>
        <taxon>Opuntia</taxon>
    </lineage>
</organism>
<name>A0A7C8ZLY8_OPUST</name>
<dbReference type="AlphaFoldDB" id="A0A7C8ZLY8"/>
<sequence>MFFLLWMLPRTTKDKVREVRVHAALSLSGKDTSLMGPTAARADVTLPNLHEIGYGKSNPPLSSKEPKMLFPTANRLPPNMQISQLWLNLLTWHSQDKRHGFDGRLLQGQITNQHIILSPKVKGKQFKRGASLSPVLPYDRKGHH</sequence>
<reference evidence="1" key="2">
    <citation type="submission" date="2020-07" db="EMBL/GenBank/DDBJ databases">
        <authorList>
            <person name="Vera ALvarez R."/>
            <person name="Arias-Moreno D.M."/>
            <person name="Jimenez-Jacinto V."/>
            <person name="Jimenez-Bremont J.F."/>
            <person name="Swaminathan K."/>
            <person name="Moose S.P."/>
            <person name="Guerrero-Gonzalez M.L."/>
            <person name="Marino-Ramirez L."/>
            <person name="Landsman D."/>
            <person name="Rodriguez-Kessler M."/>
            <person name="Delgado-Sanchez P."/>
        </authorList>
    </citation>
    <scope>NUCLEOTIDE SEQUENCE</scope>
    <source>
        <tissue evidence="1">Cladode</tissue>
    </source>
</reference>
<reference evidence="1" key="1">
    <citation type="journal article" date="2013" name="J. Plant Res.">
        <title>Effect of fungi and light on seed germination of three Opuntia species from semiarid lands of central Mexico.</title>
        <authorList>
            <person name="Delgado-Sanchez P."/>
            <person name="Jimenez-Bremont J.F."/>
            <person name="Guerrero-Gonzalez Mde L."/>
            <person name="Flores J."/>
        </authorList>
    </citation>
    <scope>NUCLEOTIDE SEQUENCE</scope>
    <source>
        <tissue evidence="1">Cladode</tissue>
    </source>
</reference>
<protein>
    <submittedName>
        <fullName evidence="1">Uncharacterized protein</fullName>
    </submittedName>
</protein>